<evidence type="ECO:0000256" key="1">
    <source>
        <dbReference type="ARBA" id="ARBA00022603"/>
    </source>
</evidence>
<keyword evidence="1 4" id="KW-0489">Methyltransferase</keyword>
<evidence type="ECO:0000313" key="6">
    <source>
        <dbReference type="EMBL" id="NHM14877.1"/>
    </source>
</evidence>
<evidence type="ECO:0000256" key="3">
    <source>
        <dbReference type="ARBA" id="ARBA00022691"/>
    </source>
</evidence>
<dbReference type="EMBL" id="CP072829">
    <property type="protein sequence ID" value="QTU85237.1"/>
    <property type="molecule type" value="Genomic_DNA"/>
</dbReference>
<dbReference type="GO" id="GO:0070041">
    <property type="term" value="F:rRNA (uridine-C5-)-methyltransferase activity"/>
    <property type="evidence" value="ECO:0007669"/>
    <property type="project" value="TreeGrafter"/>
</dbReference>
<dbReference type="PROSITE" id="PS01231">
    <property type="entry name" value="TRMA_2"/>
    <property type="match status" value="1"/>
</dbReference>
<reference evidence="7" key="2">
    <citation type="submission" date="2021-04" db="EMBL/GenBank/DDBJ databases">
        <title>Novel species in family Eggerthellaceae.</title>
        <authorList>
            <person name="Zhang G."/>
        </authorList>
    </citation>
    <scope>NUCLEOTIDE SEQUENCE</scope>
    <source>
        <strain evidence="7">Zg-886</strain>
    </source>
</reference>
<dbReference type="InterPro" id="IPR030391">
    <property type="entry name" value="MeTrfase_TrmA_CS"/>
</dbReference>
<dbReference type="CDD" id="cd02440">
    <property type="entry name" value="AdoMet_MTases"/>
    <property type="match status" value="1"/>
</dbReference>
<dbReference type="NCBIfam" id="TIGR00479">
    <property type="entry name" value="rumA"/>
    <property type="match status" value="1"/>
</dbReference>
<feature type="active site" description="Nucleophile" evidence="4">
    <location>
        <position position="379"/>
    </location>
</feature>
<feature type="binding site" evidence="4">
    <location>
        <position position="352"/>
    </location>
    <ligand>
        <name>S-adenosyl-L-methionine</name>
        <dbReference type="ChEBI" id="CHEBI:59789"/>
    </ligand>
</feature>
<accession>A0A9E6SVI9</accession>
<dbReference type="Proteomes" id="UP000636394">
    <property type="component" value="Unassembled WGS sequence"/>
</dbReference>
<dbReference type="EC" id="2.1.1.190" evidence="7"/>
<gene>
    <name evidence="7" type="primary">rlmD</name>
    <name evidence="6" type="ORF">GMI68_08940</name>
    <name evidence="7" type="ORF">J7S26_06680</name>
</gene>
<dbReference type="KEGG" id="ebz:J7S26_06680"/>
<dbReference type="GO" id="GO:0070475">
    <property type="term" value="P:rRNA base methylation"/>
    <property type="evidence" value="ECO:0007669"/>
    <property type="project" value="TreeGrafter"/>
</dbReference>
<evidence type="ECO:0000313" key="7">
    <source>
        <dbReference type="EMBL" id="QTU85237.1"/>
    </source>
</evidence>
<dbReference type="Gene3D" id="2.40.50.1070">
    <property type="match status" value="1"/>
</dbReference>
<feature type="binding site" evidence="4">
    <location>
        <position position="304"/>
    </location>
    <ligand>
        <name>S-adenosyl-L-methionine</name>
        <dbReference type="ChEBI" id="CHEBI:59789"/>
    </ligand>
</feature>
<sequence>MPAPGKDYAAMLSAGLKFCPHARECGACQTVNEPYEESLLAKDEAVYGLFHALAEPDAIEPIIGMDDPFYYRNKVISPFAAGKRKKAPAPAKIGKDGRGAKRPQKAEPREILCGMYAQGSHRIVDTRHCLVENEQAKAVVYAVRDLMRRWSIAPYDEDAGTGFLRHVVVRAGHKSGEVLVTLVTNDEAFPSSRSFCRELVRLCPYVTTVVQNVNTRQTNVVLGQAERVLYGPGFILDELCGLSFRVSSRSFYQVNARQTEVLYDTAISLAGLDGTQTVIDAYCGTGTIGLVAAKRGAARVIGVDNVESSIRDARENARHNGAENVRFEVADADEFMVAMAKSGETADVLLMDPPRAGASEAFLRAAALLGPSRVVYISCNPKTQVRDVKYLVDHGYRLEKVQPVDMFPHTGHIESIALLQKAPAKAD</sequence>
<dbReference type="AlphaFoldDB" id="A0A9E6SVI9"/>
<dbReference type="InterPro" id="IPR029063">
    <property type="entry name" value="SAM-dependent_MTases_sf"/>
</dbReference>
<dbReference type="Gene3D" id="3.40.50.150">
    <property type="entry name" value="Vaccinia Virus protein VP39"/>
    <property type="match status" value="1"/>
</dbReference>
<dbReference type="Pfam" id="PF05958">
    <property type="entry name" value="tRNA_U5-meth_tr"/>
    <property type="match status" value="1"/>
</dbReference>
<keyword evidence="3 4" id="KW-0949">S-adenosyl-L-methionine</keyword>
<dbReference type="PROSITE" id="PS01230">
    <property type="entry name" value="TRMA_1"/>
    <property type="match status" value="1"/>
</dbReference>
<evidence type="ECO:0000313" key="9">
    <source>
        <dbReference type="Proteomes" id="UP000671910"/>
    </source>
</evidence>
<name>A0A9E6SVI9_9ACTN</name>
<reference evidence="6 8" key="1">
    <citation type="submission" date="2019-11" db="EMBL/GenBank/DDBJ databases">
        <title>Eggerthellaceae novel genus isolated from the rectal contents of marmort.</title>
        <authorList>
            <person name="Zhang G."/>
        </authorList>
    </citation>
    <scope>NUCLEOTIDE SEQUENCE [LARGE SCALE GENOMIC DNA]</scope>
    <source>
        <strain evidence="6">Zg-886</strain>
        <strain evidence="8">zg-886</strain>
    </source>
</reference>
<dbReference type="PROSITE" id="PS51687">
    <property type="entry name" value="SAM_MT_RNA_M5U"/>
    <property type="match status" value="1"/>
</dbReference>
<dbReference type="InterPro" id="IPR010280">
    <property type="entry name" value="U5_MeTrfase_fam"/>
</dbReference>
<dbReference type="SUPFAM" id="SSF53335">
    <property type="entry name" value="S-adenosyl-L-methionine-dependent methyltransferases"/>
    <property type="match status" value="1"/>
</dbReference>
<proteinExistence type="inferred from homology"/>
<dbReference type="PANTHER" id="PTHR11061">
    <property type="entry name" value="RNA M5U METHYLTRANSFERASE"/>
    <property type="match status" value="1"/>
</dbReference>
<dbReference type="FunFam" id="2.40.50.1070:FF:000003">
    <property type="entry name" value="23S rRNA (Uracil-5-)-methyltransferase RumA"/>
    <property type="match status" value="1"/>
</dbReference>
<dbReference type="PANTHER" id="PTHR11061:SF30">
    <property type="entry name" value="TRNA (URACIL(54)-C(5))-METHYLTRANSFERASE"/>
    <property type="match status" value="1"/>
</dbReference>
<evidence type="ECO:0000256" key="5">
    <source>
        <dbReference type="PROSITE-ProRule" id="PRU10015"/>
    </source>
</evidence>
<feature type="binding site" evidence="4">
    <location>
        <position position="253"/>
    </location>
    <ligand>
        <name>S-adenosyl-L-methionine</name>
        <dbReference type="ChEBI" id="CHEBI:59789"/>
    </ligand>
</feature>
<keyword evidence="8" id="KW-1185">Reference proteome</keyword>
<organism evidence="7 9">
    <name type="scientific">Xiamenia xianingshaonis</name>
    <dbReference type="NCBI Taxonomy" id="2682776"/>
    <lineage>
        <taxon>Bacteria</taxon>
        <taxon>Bacillati</taxon>
        <taxon>Actinomycetota</taxon>
        <taxon>Coriobacteriia</taxon>
        <taxon>Eggerthellales</taxon>
        <taxon>Eggerthellaceae</taxon>
        <taxon>Xiamenia</taxon>
    </lineage>
</organism>
<dbReference type="FunFam" id="3.40.50.150:FF:000009">
    <property type="entry name" value="23S rRNA (Uracil(1939)-C(5))-methyltransferase RlmD"/>
    <property type="match status" value="1"/>
</dbReference>
<evidence type="ECO:0000256" key="2">
    <source>
        <dbReference type="ARBA" id="ARBA00022679"/>
    </source>
</evidence>
<dbReference type="EMBL" id="WPCR01000013">
    <property type="protein sequence ID" value="NHM14877.1"/>
    <property type="molecule type" value="Genomic_DNA"/>
</dbReference>
<keyword evidence="2 4" id="KW-0808">Transferase</keyword>
<protein>
    <submittedName>
        <fullName evidence="7">23S rRNA (Uracil(1939)-C(5))-methyltransferase RlmD</fullName>
        <ecNumber evidence="7">2.1.1.190</ecNumber>
    </submittedName>
</protein>
<comment type="similarity">
    <text evidence="4">Belongs to the class I-like SAM-binding methyltransferase superfamily. RNA M5U methyltransferase family.</text>
</comment>
<feature type="binding site" evidence="4">
    <location>
        <position position="282"/>
    </location>
    <ligand>
        <name>S-adenosyl-L-methionine</name>
        <dbReference type="ChEBI" id="CHEBI:59789"/>
    </ligand>
</feature>
<dbReference type="Proteomes" id="UP000671910">
    <property type="component" value="Chromosome"/>
</dbReference>
<evidence type="ECO:0000256" key="4">
    <source>
        <dbReference type="PROSITE-ProRule" id="PRU01024"/>
    </source>
</evidence>
<evidence type="ECO:0000313" key="8">
    <source>
        <dbReference type="Proteomes" id="UP000636394"/>
    </source>
</evidence>
<feature type="active site" evidence="5">
    <location>
        <position position="379"/>
    </location>
</feature>
<dbReference type="InterPro" id="IPR030390">
    <property type="entry name" value="MeTrfase_TrmA_AS"/>
</dbReference>